<evidence type="ECO:0000256" key="11">
    <source>
        <dbReference type="ARBA" id="ARBA00048138"/>
    </source>
</evidence>
<evidence type="ECO:0000256" key="4">
    <source>
        <dbReference type="ARBA" id="ARBA00012640"/>
    </source>
</evidence>
<dbReference type="EMBL" id="BEDT01000006">
    <property type="protein sequence ID" value="GAX48397.1"/>
    <property type="molecule type" value="Genomic_DNA"/>
</dbReference>
<dbReference type="NCBIfam" id="TIGR00338">
    <property type="entry name" value="serB"/>
    <property type="match status" value="1"/>
</dbReference>
<proteinExistence type="inferred from homology"/>
<comment type="catalytic activity">
    <reaction evidence="12">
        <text>O-phospho-D-serine + H2O = D-serine + phosphate</text>
        <dbReference type="Rhea" id="RHEA:24873"/>
        <dbReference type="ChEBI" id="CHEBI:15377"/>
        <dbReference type="ChEBI" id="CHEBI:35247"/>
        <dbReference type="ChEBI" id="CHEBI:43474"/>
        <dbReference type="ChEBI" id="CHEBI:58680"/>
        <dbReference type="EC" id="3.1.3.3"/>
    </reaction>
</comment>
<evidence type="ECO:0000256" key="7">
    <source>
        <dbReference type="ARBA" id="ARBA00022801"/>
    </source>
</evidence>
<protein>
    <recommendedName>
        <fullName evidence="4">phosphoserine phosphatase</fullName>
        <ecNumber evidence="4">3.1.3.3</ecNumber>
    </recommendedName>
    <alternativeName>
        <fullName evidence="10">O-phosphoserine phosphohydrolase</fullName>
    </alternativeName>
</protein>
<dbReference type="Pfam" id="PF12710">
    <property type="entry name" value="HAD"/>
    <property type="match status" value="1"/>
</dbReference>
<evidence type="ECO:0000256" key="6">
    <source>
        <dbReference type="ARBA" id="ARBA00022723"/>
    </source>
</evidence>
<dbReference type="CDD" id="cd07500">
    <property type="entry name" value="HAD_PSP"/>
    <property type="match status" value="1"/>
</dbReference>
<organism evidence="14 15">
    <name type="scientific">Pseudolactococcus reticulitermitis</name>
    <dbReference type="NCBI Taxonomy" id="2025039"/>
    <lineage>
        <taxon>Bacteria</taxon>
        <taxon>Bacillati</taxon>
        <taxon>Bacillota</taxon>
        <taxon>Bacilli</taxon>
        <taxon>Lactobacillales</taxon>
        <taxon>Streptococcaceae</taxon>
        <taxon>Pseudolactococcus</taxon>
    </lineage>
</organism>
<dbReference type="PANTHER" id="PTHR43344">
    <property type="entry name" value="PHOSPHOSERINE PHOSPHATASE"/>
    <property type="match status" value="1"/>
</dbReference>
<dbReference type="InterPro" id="IPR023214">
    <property type="entry name" value="HAD_sf"/>
</dbReference>
<comment type="catalytic activity">
    <reaction evidence="11">
        <text>O-phospho-L-serine + H2O = L-serine + phosphate</text>
        <dbReference type="Rhea" id="RHEA:21208"/>
        <dbReference type="ChEBI" id="CHEBI:15377"/>
        <dbReference type="ChEBI" id="CHEBI:33384"/>
        <dbReference type="ChEBI" id="CHEBI:43474"/>
        <dbReference type="ChEBI" id="CHEBI:57524"/>
        <dbReference type="EC" id="3.1.3.3"/>
    </reaction>
</comment>
<dbReference type="InterPro" id="IPR036412">
    <property type="entry name" value="HAD-like_sf"/>
</dbReference>
<dbReference type="EC" id="3.1.3.3" evidence="4"/>
<comment type="similarity">
    <text evidence="3">Belongs to the HAD-like hydrolase superfamily. SerB family.</text>
</comment>
<evidence type="ECO:0000313" key="14">
    <source>
        <dbReference type="EMBL" id="GAX48397.1"/>
    </source>
</evidence>
<dbReference type="GO" id="GO:0000287">
    <property type="term" value="F:magnesium ion binding"/>
    <property type="evidence" value="ECO:0007669"/>
    <property type="project" value="TreeGrafter"/>
</dbReference>
<dbReference type="SFLD" id="SFLDF00029">
    <property type="entry name" value="phosphoserine_phosphatase"/>
    <property type="match status" value="1"/>
</dbReference>
<keyword evidence="6" id="KW-0479">Metal-binding</keyword>
<comment type="caution">
    <text evidence="14">The sequence shown here is derived from an EMBL/GenBank/DDBJ whole genome shotgun (WGS) entry which is preliminary data.</text>
</comment>
<dbReference type="GO" id="GO:0036424">
    <property type="term" value="F:L-phosphoserine phosphatase activity"/>
    <property type="evidence" value="ECO:0007669"/>
    <property type="project" value="InterPro"/>
</dbReference>
<dbReference type="NCBIfam" id="TIGR01488">
    <property type="entry name" value="HAD-SF-IB"/>
    <property type="match status" value="1"/>
</dbReference>
<dbReference type="GO" id="GO:0006564">
    <property type="term" value="P:L-serine biosynthetic process"/>
    <property type="evidence" value="ECO:0007669"/>
    <property type="project" value="UniProtKB-KW"/>
</dbReference>
<evidence type="ECO:0000256" key="13">
    <source>
        <dbReference type="PIRSR" id="PIRSR604469-1"/>
    </source>
</evidence>
<evidence type="ECO:0000256" key="12">
    <source>
        <dbReference type="ARBA" id="ARBA00048523"/>
    </source>
</evidence>
<evidence type="ECO:0000256" key="2">
    <source>
        <dbReference type="ARBA" id="ARBA00005135"/>
    </source>
</evidence>
<evidence type="ECO:0000256" key="9">
    <source>
        <dbReference type="ARBA" id="ARBA00023299"/>
    </source>
</evidence>
<keyword evidence="8" id="KW-0460">Magnesium</keyword>
<dbReference type="Proteomes" id="UP000218689">
    <property type="component" value="Unassembled WGS sequence"/>
</dbReference>
<dbReference type="PANTHER" id="PTHR43344:SF2">
    <property type="entry name" value="PHOSPHOSERINE PHOSPHATASE"/>
    <property type="match status" value="1"/>
</dbReference>
<dbReference type="GO" id="GO:0005737">
    <property type="term" value="C:cytoplasm"/>
    <property type="evidence" value="ECO:0007669"/>
    <property type="project" value="TreeGrafter"/>
</dbReference>
<sequence length="218" mass="23369">MMTKTKGLLVMDVDSTLIQEEGIDLLGEIAGSGAEIAAITSRAMNGELDFSEALEARVALLKDLPETVFAEVRKQIHFTEGARDLVETLQANGWKVGVVSGGFHETVDDLAHELGLDYVRANHLEIVDGQLTGKTRGDIVTKEVKLASLKKWAAELGLDLSQTVAMGDGANDLPMILASGIGIAFHAKPVVREQAPYQINTPNLALALDIIKEVKGNL</sequence>
<dbReference type="Gene3D" id="3.40.50.1000">
    <property type="entry name" value="HAD superfamily/HAD-like"/>
    <property type="match status" value="1"/>
</dbReference>
<keyword evidence="5" id="KW-0028">Amino-acid biosynthesis</keyword>
<feature type="active site" description="Nucleophile" evidence="13">
    <location>
        <position position="12"/>
    </location>
</feature>
<evidence type="ECO:0000256" key="1">
    <source>
        <dbReference type="ARBA" id="ARBA00001946"/>
    </source>
</evidence>
<dbReference type="SFLD" id="SFLDG01137">
    <property type="entry name" value="C1.6.1:_Phosphoserine_Phosphat"/>
    <property type="match status" value="1"/>
</dbReference>
<dbReference type="SFLD" id="SFLDS00003">
    <property type="entry name" value="Haloacid_Dehalogenase"/>
    <property type="match status" value="1"/>
</dbReference>
<feature type="active site" description="Proton donor" evidence="13">
    <location>
        <position position="14"/>
    </location>
</feature>
<comment type="pathway">
    <text evidence="2">Amino-acid biosynthesis; L-serine biosynthesis; L-serine from 3-phospho-D-glycerate: step 3/3.</text>
</comment>
<dbReference type="AlphaFoldDB" id="A0A224X2V4"/>
<comment type="cofactor">
    <cofactor evidence="1">
        <name>Mg(2+)</name>
        <dbReference type="ChEBI" id="CHEBI:18420"/>
    </cofactor>
</comment>
<dbReference type="UniPathway" id="UPA00135">
    <property type="reaction ID" value="UER00198"/>
</dbReference>
<keyword evidence="15" id="KW-1185">Reference proteome</keyword>
<keyword evidence="9" id="KW-0718">Serine biosynthesis</keyword>
<name>A0A224X2V4_9LACT</name>
<evidence type="ECO:0000256" key="5">
    <source>
        <dbReference type="ARBA" id="ARBA00022605"/>
    </source>
</evidence>
<gene>
    <name evidence="14" type="ORF">RsY01_2019</name>
</gene>
<dbReference type="SFLD" id="SFLDG01136">
    <property type="entry name" value="C1.6:_Phosphoserine_Phosphatas"/>
    <property type="match status" value="1"/>
</dbReference>
<keyword evidence="7" id="KW-0378">Hydrolase</keyword>
<evidence type="ECO:0000256" key="3">
    <source>
        <dbReference type="ARBA" id="ARBA00009184"/>
    </source>
</evidence>
<reference evidence="15" key="1">
    <citation type="submission" date="2017-08" db="EMBL/GenBank/DDBJ databases">
        <title>Draft genome sequence of Lactococcus sp. strain Rs-Y01, isolated from the gut of the lower termite Reticulitermes speratus.</title>
        <authorList>
            <person name="Ohkuma M."/>
            <person name="Yuki M."/>
        </authorList>
    </citation>
    <scope>NUCLEOTIDE SEQUENCE [LARGE SCALE GENOMIC DNA]</scope>
    <source>
        <strain evidence="15">Rs-Y01</strain>
    </source>
</reference>
<evidence type="ECO:0000256" key="8">
    <source>
        <dbReference type="ARBA" id="ARBA00022842"/>
    </source>
</evidence>
<dbReference type="InterPro" id="IPR050582">
    <property type="entry name" value="HAD-like_SerB"/>
</dbReference>
<accession>A0A224X2V4</accession>
<evidence type="ECO:0000256" key="10">
    <source>
        <dbReference type="ARBA" id="ARBA00031693"/>
    </source>
</evidence>
<evidence type="ECO:0000313" key="15">
    <source>
        <dbReference type="Proteomes" id="UP000218689"/>
    </source>
</evidence>
<dbReference type="SUPFAM" id="SSF56784">
    <property type="entry name" value="HAD-like"/>
    <property type="match status" value="1"/>
</dbReference>
<dbReference type="InterPro" id="IPR004469">
    <property type="entry name" value="PSP"/>
</dbReference>